<evidence type="ECO:0000256" key="2">
    <source>
        <dbReference type="SAM" id="Phobius"/>
    </source>
</evidence>
<evidence type="ECO:0000256" key="1">
    <source>
        <dbReference type="SAM" id="MobiDB-lite"/>
    </source>
</evidence>
<evidence type="ECO:0000313" key="3">
    <source>
        <dbReference type="EMBL" id="KPJ20263.1"/>
    </source>
</evidence>
<dbReference type="AlphaFoldDB" id="A0A0N1ICZ2"/>
<dbReference type="InParanoid" id="A0A0N1ICZ2"/>
<dbReference type="EMBL" id="KQ459717">
    <property type="protein sequence ID" value="KPJ20263.1"/>
    <property type="molecule type" value="Genomic_DNA"/>
</dbReference>
<feature type="region of interest" description="Disordered" evidence="1">
    <location>
        <begin position="155"/>
        <end position="174"/>
    </location>
</feature>
<gene>
    <name evidence="3" type="ORF">RR48_04861</name>
</gene>
<feature type="transmembrane region" description="Helical" evidence="2">
    <location>
        <begin position="257"/>
        <end position="283"/>
    </location>
</feature>
<organism evidence="3 4">
    <name type="scientific">Papilio machaon</name>
    <name type="common">Old World swallowtail butterfly</name>
    <dbReference type="NCBI Taxonomy" id="76193"/>
    <lineage>
        <taxon>Eukaryota</taxon>
        <taxon>Metazoa</taxon>
        <taxon>Ecdysozoa</taxon>
        <taxon>Arthropoda</taxon>
        <taxon>Hexapoda</taxon>
        <taxon>Insecta</taxon>
        <taxon>Pterygota</taxon>
        <taxon>Neoptera</taxon>
        <taxon>Endopterygota</taxon>
        <taxon>Lepidoptera</taxon>
        <taxon>Glossata</taxon>
        <taxon>Ditrysia</taxon>
        <taxon>Papilionoidea</taxon>
        <taxon>Papilionidae</taxon>
        <taxon>Papilioninae</taxon>
        <taxon>Papilio</taxon>
    </lineage>
</organism>
<accession>A0A0N1ICZ2</accession>
<dbReference type="Pfam" id="PF07898">
    <property type="entry name" value="DUF1676"/>
    <property type="match status" value="2"/>
</dbReference>
<keyword evidence="2" id="KW-1133">Transmembrane helix</keyword>
<name>A0A0N1ICZ2_PAPMA</name>
<dbReference type="InterPro" id="IPR012464">
    <property type="entry name" value="DUF1676"/>
</dbReference>
<protein>
    <submittedName>
        <fullName evidence="3">Uncharacterized protein</fullName>
    </submittedName>
</protein>
<keyword evidence="2" id="KW-0472">Membrane</keyword>
<keyword evidence="4" id="KW-1185">Reference proteome</keyword>
<proteinExistence type="predicted"/>
<reference evidence="3 4" key="1">
    <citation type="journal article" date="2015" name="Nat. Commun.">
        <title>Outbred genome sequencing and CRISPR/Cas9 gene editing in butterflies.</title>
        <authorList>
            <person name="Li X."/>
            <person name="Fan D."/>
            <person name="Zhang W."/>
            <person name="Liu G."/>
            <person name="Zhang L."/>
            <person name="Zhao L."/>
            <person name="Fang X."/>
            <person name="Chen L."/>
            <person name="Dong Y."/>
            <person name="Chen Y."/>
            <person name="Ding Y."/>
            <person name="Zhao R."/>
            <person name="Feng M."/>
            <person name="Zhu Y."/>
            <person name="Feng Y."/>
            <person name="Jiang X."/>
            <person name="Zhu D."/>
            <person name="Xiang H."/>
            <person name="Feng X."/>
            <person name="Li S."/>
            <person name="Wang J."/>
            <person name="Zhang G."/>
            <person name="Kronforst M.R."/>
            <person name="Wang W."/>
        </authorList>
    </citation>
    <scope>NUCLEOTIDE SEQUENCE [LARGE SCALE GENOMIC DNA]</scope>
    <source>
        <strain evidence="3">Ya'a_city_454_Pm</strain>
        <tissue evidence="3">Whole body</tissue>
    </source>
</reference>
<sequence length="478" mass="54260">MISETWYRITIVSCLAVLSTTEEYDNKLTKLWSLSGASKSDGSAIVNVTSASIVIQPSGQISSRRTKDLKGTPSDYSYAFRPRTIPVRYHHDEKVYHSQDVKYKSEVPFPGNYHIAKEKGSESLQESPHNYVKEGAFHPRAIPLIINPEFQGRSLSEDEEPILEKPEGFSEVPASKRSLSFLGAEDDEEEVDEEEEEEEEDGEYEISEDTDDKGHKHKPYNKIKKKLSKKSKKMTKYMMPLLLAYKLKYFALVPVMIGGLVLLVGATGLAGFFFALFAAVMGLQKGETLFYIPKSENNTSFINENSSWMLNQLPFQERAFQETVPEKIIKISPGKINIKVAKNRRGRKIKKIDKAKGKIKKCFLKLLKGKGKKGKKGLHNYMMPLIFGLVLAKSLLIPIILKALIFISAKGLMLGFFSTILASILSLKGMFGSHGYQQRIDDANTQVEIIRLPKAEHYHNDIYRRREFVPVYKRINYN</sequence>
<feature type="compositionally biased region" description="Acidic residues" evidence="1">
    <location>
        <begin position="184"/>
        <end position="211"/>
    </location>
</feature>
<feature type="region of interest" description="Disordered" evidence="1">
    <location>
        <begin position="180"/>
        <end position="219"/>
    </location>
</feature>
<dbReference type="Proteomes" id="UP000053240">
    <property type="component" value="Unassembled WGS sequence"/>
</dbReference>
<dbReference type="STRING" id="76193.A0A0N1ICZ2"/>
<dbReference type="PANTHER" id="PTHR21879">
    <property type="entry name" value="FI03362P-RELATED-RELATED"/>
    <property type="match status" value="1"/>
</dbReference>
<feature type="transmembrane region" description="Helical" evidence="2">
    <location>
        <begin position="381"/>
        <end position="405"/>
    </location>
</feature>
<dbReference type="GO" id="GO:0016020">
    <property type="term" value="C:membrane"/>
    <property type="evidence" value="ECO:0007669"/>
    <property type="project" value="TreeGrafter"/>
</dbReference>
<keyword evidence="2" id="KW-0812">Transmembrane</keyword>
<feature type="transmembrane region" description="Helical" evidence="2">
    <location>
        <begin position="411"/>
        <end position="431"/>
    </location>
</feature>
<evidence type="ECO:0000313" key="4">
    <source>
        <dbReference type="Proteomes" id="UP000053240"/>
    </source>
</evidence>